<feature type="transmembrane region" description="Helical" evidence="9">
    <location>
        <begin position="160"/>
        <end position="182"/>
    </location>
</feature>
<dbReference type="OrthoDB" id="9814202at2"/>
<evidence type="ECO:0000313" key="11">
    <source>
        <dbReference type="Proteomes" id="UP000061660"/>
    </source>
</evidence>
<dbReference type="STRING" id="162209.IJ22_08130"/>
<keyword evidence="3 9" id="KW-0813">Transport</keyword>
<dbReference type="GO" id="GO:0005886">
    <property type="term" value="C:plasma membrane"/>
    <property type="evidence" value="ECO:0007669"/>
    <property type="project" value="UniProtKB-SubCell"/>
</dbReference>
<feature type="transmembrane region" description="Helical" evidence="9">
    <location>
        <begin position="72"/>
        <end position="93"/>
    </location>
</feature>
<dbReference type="Pfam" id="PF00909">
    <property type="entry name" value="Ammonium_transp"/>
    <property type="match status" value="1"/>
</dbReference>
<feature type="transmembrane region" description="Helical" evidence="9">
    <location>
        <begin position="131"/>
        <end position="153"/>
    </location>
</feature>
<feature type="transmembrane region" description="Helical" evidence="9">
    <location>
        <begin position="318"/>
        <end position="335"/>
    </location>
</feature>
<feature type="transmembrane region" description="Helical" evidence="9">
    <location>
        <begin position="194"/>
        <end position="216"/>
    </location>
</feature>
<keyword evidence="6 9" id="KW-0472">Membrane</keyword>
<dbReference type="InterPro" id="IPR024041">
    <property type="entry name" value="NH4_transpt_AmtB-like_dom"/>
</dbReference>
<name>A0A0U2ILP6_9BACL</name>
<feature type="transmembrane region" description="Helical" evidence="9">
    <location>
        <begin position="44"/>
        <end position="65"/>
    </location>
</feature>
<sequence length="468" mass="49300" precursor="true">MLSKSRFVLFCFSLLSMLCLVFPLGAFAADTAVPQIDTGDTAWLLVSTAIVLFMFVPGLALFYGGMVSRKNILSILMLNMSSLVVVSIVWVLWGHTLTFGTDLFGIIGGMDYLGFAGIGQEPLGTLTIPHVLFAVFQALFAAITVALIAGAVAERIRFSVWILFSAAWATFVYAPMAHWVWGGGWLSKLGGLDFAGGTVVHILAGVGALTAVIVLGPRKGFPGRTLPPHNLVFFFIGAMSLWFGWMGFNGGSVLAAGGLTGLVFATTHAAACSGAIAWAAIEWLIHKKPTLVGTVTGIIAGLIAITPAAGYVSVLSSILIGGSASFVCYWGVNILKTKFKYDDTLDVFGLHGIGGIWGALLTGIFADIRINPAGNNGLLHGNPNQLLAQVLDVAIAVGWAAAGTFVVLKIIALFTPLRVSSEEESLGLDLSFHGEQAYNEQESGTSEMRPPSFPALGIETTKVTQSAP</sequence>
<protein>
    <recommendedName>
        <fullName evidence="8 9">Ammonium transporter</fullName>
    </recommendedName>
</protein>
<dbReference type="KEGG" id="pnp:IJ22_08130"/>
<dbReference type="EMBL" id="CP013652">
    <property type="protein sequence ID" value="ALS21195.1"/>
    <property type="molecule type" value="Genomic_DNA"/>
</dbReference>
<keyword evidence="4 9" id="KW-0812">Transmembrane</keyword>
<dbReference type="PRINTS" id="PR00342">
    <property type="entry name" value="RHESUSRHD"/>
</dbReference>
<feature type="transmembrane region" description="Helical" evidence="9">
    <location>
        <begin position="254"/>
        <end position="279"/>
    </location>
</feature>
<evidence type="ECO:0000256" key="8">
    <source>
        <dbReference type="ARBA" id="ARBA00050025"/>
    </source>
</evidence>
<evidence type="ECO:0000313" key="10">
    <source>
        <dbReference type="EMBL" id="ALS21195.1"/>
    </source>
</evidence>
<dbReference type="AlphaFoldDB" id="A0A0U2ILP6"/>
<dbReference type="PANTHER" id="PTHR43029:SF10">
    <property type="entry name" value="AMMONIUM TRANSPORTER MEP2"/>
    <property type="match status" value="1"/>
</dbReference>
<evidence type="ECO:0000256" key="2">
    <source>
        <dbReference type="ARBA" id="ARBA00005887"/>
    </source>
</evidence>
<dbReference type="InterPro" id="IPR018047">
    <property type="entry name" value="Ammonium_transpt_CS"/>
</dbReference>
<dbReference type="Gene3D" id="1.10.3430.10">
    <property type="entry name" value="Ammonium transporter AmtB like domains"/>
    <property type="match status" value="1"/>
</dbReference>
<feature type="transmembrane region" description="Helical" evidence="9">
    <location>
        <begin position="386"/>
        <end position="408"/>
    </location>
</feature>
<gene>
    <name evidence="10" type="ORF">IJ22_08130</name>
</gene>
<dbReference type="PANTHER" id="PTHR43029">
    <property type="entry name" value="AMMONIUM TRANSPORTER MEP2"/>
    <property type="match status" value="1"/>
</dbReference>
<comment type="similarity">
    <text evidence="2 9">Belongs to the ammonia transporter channel (TC 1.A.11.2) family.</text>
</comment>
<keyword evidence="11" id="KW-1185">Reference proteome</keyword>
<proteinExistence type="inferred from homology"/>
<evidence type="ECO:0000256" key="6">
    <source>
        <dbReference type="ARBA" id="ARBA00023136"/>
    </source>
</evidence>
<organism evidence="10 11">
    <name type="scientific">Paenibacillus naphthalenovorans</name>
    <dbReference type="NCBI Taxonomy" id="162209"/>
    <lineage>
        <taxon>Bacteria</taxon>
        <taxon>Bacillati</taxon>
        <taxon>Bacillota</taxon>
        <taxon>Bacilli</taxon>
        <taxon>Bacillales</taxon>
        <taxon>Paenibacillaceae</taxon>
        <taxon>Paenibacillus</taxon>
    </lineage>
</organism>
<dbReference type="GO" id="GO:0008519">
    <property type="term" value="F:ammonium channel activity"/>
    <property type="evidence" value="ECO:0007669"/>
    <property type="project" value="InterPro"/>
</dbReference>
<evidence type="ECO:0000256" key="7">
    <source>
        <dbReference type="ARBA" id="ARBA00023177"/>
    </source>
</evidence>
<reference evidence="11" key="1">
    <citation type="submission" date="2015-12" db="EMBL/GenBank/DDBJ databases">
        <title>Complete genome sequences of two moderately thermophilic Paenibacillus species.</title>
        <authorList>
            <person name="Butler R.III."/>
            <person name="Wang J."/>
            <person name="Stark B.C."/>
            <person name="Pombert J.-F."/>
        </authorList>
    </citation>
    <scope>NUCLEOTIDE SEQUENCE [LARGE SCALE GENOMIC DNA]</scope>
    <source>
        <strain evidence="11">32O-Y</strain>
    </source>
</reference>
<dbReference type="InterPro" id="IPR001905">
    <property type="entry name" value="Ammonium_transpt"/>
</dbReference>
<dbReference type="InterPro" id="IPR002229">
    <property type="entry name" value="RhesusRHD"/>
</dbReference>
<keyword evidence="5 9" id="KW-1133">Transmembrane helix</keyword>
<feature type="transmembrane region" description="Helical" evidence="9">
    <location>
        <begin position="291"/>
        <end position="312"/>
    </location>
</feature>
<evidence type="ECO:0000256" key="1">
    <source>
        <dbReference type="ARBA" id="ARBA00004141"/>
    </source>
</evidence>
<dbReference type="PROSITE" id="PS01219">
    <property type="entry name" value="AMMONIUM_TRANSP"/>
    <property type="match status" value="1"/>
</dbReference>
<feature type="transmembrane region" description="Helical" evidence="9">
    <location>
        <begin position="228"/>
        <end position="248"/>
    </location>
</feature>
<reference evidence="10 11" key="2">
    <citation type="journal article" date="2016" name="Genome Announc.">
        <title>Complete Genome Sequences of Two Interactive Moderate Thermophiles, Paenibacillus napthalenovorans 32O-Y and Paenibacillus sp. 32O-W.</title>
        <authorList>
            <person name="Butler R.R.III."/>
            <person name="Wang J."/>
            <person name="Stark B.C."/>
            <person name="Pombert J.F."/>
        </authorList>
    </citation>
    <scope>NUCLEOTIDE SEQUENCE [LARGE SCALE GENOMIC DNA]</scope>
    <source>
        <strain evidence="10 11">32O-Y</strain>
    </source>
</reference>
<dbReference type="InterPro" id="IPR029020">
    <property type="entry name" value="Ammonium/urea_transptr"/>
</dbReference>
<accession>A0A0U2ILP6</accession>
<keyword evidence="7 9" id="KW-0924">Ammonia transport</keyword>
<dbReference type="SUPFAM" id="SSF111352">
    <property type="entry name" value="Ammonium transporter"/>
    <property type="match status" value="1"/>
</dbReference>
<evidence type="ECO:0000256" key="5">
    <source>
        <dbReference type="ARBA" id="ARBA00022989"/>
    </source>
</evidence>
<feature type="transmembrane region" description="Helical" evidence="9">
    <location>
        <begin position="347"/>
        <end position="366"/>
    </location>
</feature>
<evidence type="ECO:0000256" key="3">
    <source>
        <dbReference type="ARBA" id="ARBA00022448"/>
    </source>
</evidence>
<dbReference type="NCBIfam" id="TIGR00836">
    <property type="entry name" value="amt"/>
    <property type="match status" value="1"/>
</dbReference>
<dbReference type="Proteomes" id="UP000061660">
    <property type="component" value="Chromosome"/>
</dbReference>
<evidence type="ECO:0000256" key="4">
    <source>
        <dbReference type="ARBA" id="ARBA00022692"/>
    </source>
</evidence>
<comment type="subcellular location">
    <subcellularLocation>
        <location evidence="9">Cell membrane</location>
        <topology evidence="9">Multi-pass membrane protein</topology>
    </subcellularLocation>
    <subcellularLocation>
        <location evidence="1">Membrane</location>
        <topology evidence="1">Multi-pass membrane protein</topology>
    </subcellularLocation>
</comment>
<evidence type="ECO:0000256" key="9">
    <source>
        <dbReference type="RuleBase" id="RU362002"/>
    </source>
</evidence>
<dbReference type="PATRIC" id="fig|162209.4.peg.870"/>